<evidence type="ECO:0000313" key="3">
    <source>
        <dbReference type="Proteomes" id="UP000055702"/>
    </source>
</evidence>
<dbReference type="InterPro" id="IPR010718">
    <property type="entry name" value="DUF1294"/>
</dbReference>
<accession>A0A106BWA1</accession>
<name>A0A106BWA1_SHEFR</name>
<keyword evidence="1" id="KW-1133">Transmembrane helix</keyword>
<keyword evidence="1" id="KW-0812">Transmembrane</keyword>
<feature type="transmembrane region" description="Helical" evidence="1">
    <location>
        <begin position="88"/>
        <end position="108"/>
    </location>
</feature>
<dbReference type="Pfam" id="PF06961">
    <property type="entry name" value="DUF1294"/>
    <property type="match status" value="1"/>
</dbReference>
<dbReference type="Proteomes" id="UP000055702">
    <property type="component" value="Unassembled WGS sequence"/>
</dbReference>
<evidence type="ECO:0000313" key="2">
    <source>
        <dbReference type="EMBL" id="KVW99786.1"/>
    </source>
</evidence>
<comment type="caution">
    <text evidence="2">The sequence shown here is derived from an EMBL/GenBank/DDBJ whole genome shotgun (WGS) entry which is preliminary data.</text>
</comment>
<dbReference type="AlphaFoldDB" id="A0A106BWA1"/>
<gene>
    <name evidence="2" type="ORF">AWJ07_10780</name>
</gene>
<dbReference type="RefSeq" id="WP_059747971.1">
    <property type="nucleotide sequence ID" value="NZ_JBOZPT010000009.1"/>
</dbReference>
<feature type="transmembrane region" description="Helical" evidence="1">
    <location>
        <begin position="57"/>
        <end position="76"/>
    </location>
</feature>
<evidence type="ECO:0008006" key="4">
    <source>
        <dbReference type="Google" id="ProtNLM"/>
    </source>
</evidence>
<sequence length="116" mass="13410">MNKFAWLMLLLIGAIFATIQPCLAGVYGLINLVTFSLYYRDKSAAKQGQWRIKESTLQFFSLIGGWPAALLGQYHLRHKTQKSSFKRILWCCIVLNSVGVSLLCYQQWHPFFDAYR</sequence>
<reference evidence="2 3" key="1">
    <citation type="submission" date="2016-01" db="EMBL/GenBank/DDBJ databases">
        <title>Draft genome of the antarctic isolate Shewanella frigidimarina Ag06-30.</title>
        <authorList>
            <person name="Parmeciano Di Noto G."/>
            <person name="Vazquez S."/>
            <person name="Mac Cormack W."/>
            <person name="Iriarte A."/>
            <person name="Quiroga C."/>
        </authorList>
    </citation>
    <scope>NUCLEOTIDE SEQUENCE [LARGE SCALE GENOMIC DNA]</scope>
    <source>
        <strain evidence="2 3">Ag06-30</strain>
    </source>
</reference>
<keyword evidence="1" id="KW-0472">Membrane</keyword>
<dbReference type="EMBL" id="LRDC01000090">
    <property type="protein sequence ID" value="KVW99786.1"/>
    <property type="molecule type" value="Genomic_DNA"/>
</dbReference>
<evidence type="ECO:0000256" key="1">
    <source>
        <dbReference type="SAM" id="Phobius"/>
    </source>
</evidence>
<protein>
    <recommendedName>
        <fullName evidence="4">DUF1294 domain-containing protein</fullName>
    </recommendedName>
</protein>
<proteinExistence type="predicted"/>
<organism evidence="2">
    <name type="scientific">Shewanella frigidimarina</name>
    <dbReference type="NCBI Taxonomy" id="56812"/>
    <lineage>
        <taxon>Bacteria</taxon>
        <taxon>Pseudomonadati</taxon>
        <taxon>Pseudomonadota</taxon>
        <taxon>Gammaproteobacteria</taxon>
        <taxon>Alteromonadales</taxon>
        <taxon>Shewanellaceae</taxon>
        <taxon>Shewanella</taxon>
    </lineage>
</organism>